<proteinExistence type="predicted"/>
<gene>
    <name evidence="1" type="ORF">SVIM_LOCUS351920</name>
</gene>
<accession>A0A6N2MDH0</accession>
<organism evidence="1">
    <name type="scientific">Salix viminalis</name>
    <name type="common">Common osier</name>
    <name type="synonym">Basket willow</name>
    <dbReference type="NCBI Taxonomy" id="40686"/>
    <lineage>
        <taxon>Eukaryota</taxon>
        <taxon>Viridiplantae</taxon>
        <taxon>Streptophyta</taxon>
        <taxon>Embryophyta</taxon>
        <taxon>Tracheophyta</taxon>
        <taxon>Spermatophyta</taxon>
        <taxon>Magnoliopsida</taxon>
        <taxon>eudicotyledons</taxon>
        <taxon>Gunneridae</taxon>
        <taxon>Pentapetalae</taxon>
        <taxon>rosids</taxon>
        <taxon>fabids</taxon>
        <taxon>Malpighiales</taxon>
        <taxon>Salicaceae</taxon>
        <taxon>Saliceae</taxon>
        <taxon>Salix</taxon>
    </lineage>
</organism>
<reference evidence="1" key="1">
    <citation type="submission" date="2019-03" db="EMBL/GenBank/DDBJ databases">
        <authorList>
            <person name="Mank J."/>
            <person name="Almeida P."/>
        </authorList>
    </citation>
    <scope>NUCLEOTIDE SEQUENCE</scope>
    <source>
        <strain evidence="1">78183</strain>
    </source>
</reference>
<dbReference type="AlphaFoldDB" id="A0A6N2MDH0"/>
<name>A0A6N2MDH0_SALVM</name>
<evidence type="ECO:0000313" key="1">
    <source>
        <dbReference type="EMBL" id="VFU51821.1"/>
    </source>
</evidence>
<dbReference type="EMBL" id="CAADRP010001774">
    <property type="protein sequence ID" value="VFU51821.1"/>
    <property type="molecule type" value="Genomic_DNA"/>
</dbReference>
<protein>
    <submittedName>
        <fullName evidence="1">Uncharacterized protein</fullName>
    </submittedName>
</protein>
<sequence length="95" mass="10895">MNGYLLAIIAGARKDGLLEPPPPLLLSAAGGSAAGWRREYEDMSQRQSDRWKEKKPKYSLYKEMIRSKIDIRTRKNEEIDIQVSNNQLGHGREPR</sequence>